<dbReference type="PANTHER" id="PTHR46108:SF4">
    <property type="entry name" value="BLUE CHEESE"/>
    <property type="match status" value="1"/>
</dbReference>
<feature type="coiled-coil region" evidence="4">
    <location>
        <begin position="1524"/>
        <end position="1551"/>
    </location>
</feature>
<feature type="domain" description="BEACH" evidence="6">
    <location>
        <begin position="1868"/>
        <end position="2163"/>
    </location>
</feature>
<evidence type="ECO:0000256" key="1">
    <source>
        <dbReference type="ARBA" id="ARBA00022574"/>
    </source>
</evidence>
<evidence type="ECO:0000256" key="2">
    <source>
        <dbReference type="ARBA" id="ARBA00022737"/>
    </source>
</evidence>
<evidence type="ECO:0000313" key="8">
    <source>
        <dbReference type="EMBL" id="UJO17237.1"/>
    </source>
</evidence>
<feature type="compositionally biased region" description="Polar residues" evidence="5">
    <location>
        <begin position="10"/>
        <end position="26"/>
    </location>
</feature>
<dbReference type="InterPro" id="IPR001680">
    <property type="entry name" value="WD40_rpt"/>
</dbReference>
<dbReference type="Gene3D" id="1.10.1540.10">
    <property type="entry name" value="BEACH domain"/>
    <property type="match status" value="1"/>
</dbReference>
<dbReference type="SUPFAM" id="SSF50729">
    <property type="entry name" value="PH domain-like"/>
    <property type="match status" value="1"/>
</dbReference>
<dbReference type="PROSITE" id="PS50197">
    <property type="entry name" value="BEACH"/>
    <property type="match status" value="1"/>
</dbReference>
<dbReference type="OrthoDB" id="26681at2759"/>
<evidence type="ECO:0000259" key="7">
    <source>
        <dbReference type="PROSITE" id="PS51783"/>
    </source>
</evidence>
<dbReference type="SMART" id="SM00320">
    <property type="entry name" value="WD40"/>
    <property type="match status" value="2"/>
</dbReference>
<dbReference type="Proteomes" id="UP000756132">
    <property type="component" value="Chromosome 5"/>
</dbReference>
<dbReference type="KEGG" id="ffu:CLAFUR5_06384"/>
<dbReference type="CDD" id="cd01201">
    <property type="entry name" value="PH_BEACH"/>
    <property type="match status" value="1"/>
</dbReference>
<dbReference type="SUPFAM" id="SSF49899">
    <property type="entry name" value="Concanavalin A-like lectins/glucanases"/>
    <property type="match status" value="1"/>
</dbReference>
<dbReference type="FunFam" id="1.10.1540.10:FF:000002">
    <property type="entry name" value="WD repeat and FYVE domain containing 3"/>
    <property type="match status" value="1"/>
</dbReference>
<dbReference type="PANTHER" id="PTHR46108">
    <property type="entry name" value="BLUE CHEESE"/>
    <property type="match status" value="1"/>
</dbReference>
<gene>
    <name evidence="8" type="ORF">CLAFUR5_06384</name>
</gene>
<evidence type="ECO:0000259" key="6">
    <source>
        <dbReference type="PROSITE" id="PS50197"/>
    </source>
</evidence>
<dbReference type="Pfam" id="PF14844">
    <property type="entry name" value="PH_BEACH"/>
    <property type="match status" value="1"/>
</dbReference>
<dbReference type="SUPFAM" id="SSF81837">
    <property type="entry name" value="BEACH domain"/>
    <property type="match status" value="1"/>
</dbReference>
<feature type="region of interest" description="Disordered" evidence="5">
    <location>
        <begin position="1125"/>
        <end position="1153"/>
    </location>
</feature>
<dbReference type="PROSITE" id="PS51783">
    <property type="entry name" value="PH_BEACH"/>
    <property type="match status" value="1"/>
</dbReference>
<dbReference type="CDD" id="cd06071">
    <property type="entry name" value="Beach"/>
    <property type="match status" value="1"/>
</dbReference>
<proteinExistence type="predicted"/>
<feature type="domain" description="BEACH-type PH" evidence="7">
    <location>
        <begin position="1697"/>
        <end position="1830"/>
    </location>
</feature>
<dbReference type="InterPro" id="IPR013320">
    <property type="entry name" value="ConA-like_dom_sf"/>
</dbReference>
<dbReference type="InterPro" id="IPR015943">
    <property type="entry name" value="WD40/YVTN_repeat-like_dom_sf"/>
</dbReference>
<evidence type="ECO:0000256" key="5">
    <source>
        <dbReference type="SAM" id="MobiDB-lite"/>
    </source>
</evidence>
<feature type="compositionally biased region" description="Polar residues" evidence="5">
    <location>
        <begin position="1647"/>
        <end position="1666"/>
    </location>
</feature>
<dbReference type="GeneID" id="71986262"/>
<feature type="repeat" description="WD" evidence="3">
    <location>
        <begin position="2295"/>
        <end position="2336"/>
    </location>
</feature>
<dbReference type="Gene3D" id="2.30.29.30">
    <property type="entry name" value="Pleckstrin-homology domain (PH domain)/Phosphotyrosine-binding domain (PTB)"/>
    <property type="match status" value="1"/>
</dbReference>
<dbReference type="InterPro" id="IPR051944">
    <property type="entry name" value="BEACH_domain_protein"/>
</dbReference>
<feature type="region of interest" description="Disordered" evidence="5">
    <location>
        <begin position="1626"/>
        <end position="1683"/>
    </location>
</feature>
<evidence type="ECO:0000256" key="4">
    <source>
        <dbReference type="SAM" id="Coils"/>
    </source>
</evidence>
<feature type="region of interest" description="Disordered" evidence="5">
    <location>
        <begin position="1"/>
        <end position="26"/>
    </location>
</feature>
<dbReference type="InterPro" id="IPR036322">
    <property type="entry name" value="WD40_repeat_dom_sf"/>
</dbReference>
<accession>A0A9Q8P8P9</accession>
<dbReference type="InterPro" id="IPR011993">
    <property type="entry name" value="PH-like_dom_sf"/>
</dbReference>
<dbReference type="Gene3D" id="2.60.120.200">
    <property type="match status" value="1"/>
</dbReference>
<evidence type="ECO:0000256" key="3">
    <source>
        <dbReference type="PROSITE-ProRule" id="PRU00221"/>
    </source>
</evidence>
<dbReference type="InterPro" id="IPR000409">
    <property type="entry name" value="BEACH_dom"/>
</dbReference>
<dbReference type="Pfam" id="PF02138">
    <property type="entry name" value="Beach"/>
    <property type="match status" value="1"/>
</dbReference>
<dbReference type="InterPro" id="IPR036372">
    <property type="entry name" value="BEACH_dom_sf"/>
</dbReference>
<dbReference type="SMART" id="SM01026">
    <property type="entry name" value="Beach"/>
    <property type="match status" value="1"/>
</dbReference>
<name>A0A9Q8P8P9_PASFU</name>
<sequence length="2488" mass="279152">MALRAGQPASRMSSFSRGMNADEQSSDTASLIQQLGLLQSTSDVDELSRLSDTAERLRHDLGSSSNASAKDTFRHGHGFEKTLQVLHELGTNPIAPMRNLLQLLTAALRHRGNDRYFSNHLHGWDSLGKIFNAFDSQEHVSSLLEGLLALAVDEIGDTASDPRHRTIVHARACECATRVVLGHKQPVEWLESLAALSETSTRNASALSRTNIAHDILHYLDTAAQDDTLRPTCTRLLLSVARYGLQSLDDVVGLFKSAAASDTAKETLLTLLRSSKEPAFIQFDLSLCGYSSIEFPRLPGAFPPSIGYSLTVWLKIDEFDPNAHTTIFGAFDANQGCFVMMYLEKDSHQLILQTSMRAPSPSIRFKSTHFEASTWYHIAIVQRKSPTEPNQSMASLFVDGNFAEQRKCHYPETPDESLERSNSQSASMPAAQRRFKPVQAFFGTPRSVASKPRPNEVTTKYSLGGSHLYQVPLTDEFVAVHHRLGPRYSGNFQDTLGPLLTYRASSELNRYNETLHPDRSDRSDIMIATEGRGSEVVPESRMLLGLSPSAHIDFDAPNINFGGHDVELDHKAQQKYQILAKQVRAVAVNTAVATLNEAVTRSYGTGLVMGDPVIVTSRPLDDATWRLCGSIPILLQQLESATSKKSFLQAVEILVECVRDNWRISEAMEKGNGFGMLALIIREKLGFEVASTPHASTRRPSPMIGFEDRQSLPAELLETILDFVGHSKSNPGESLLINPMAYRVLVVDFDTWRRCDLASQTIYWKQFVDFTSGNRHSAFNDKRLTKMRVVKRLIEALKSEDVTAESAPLMMTAMKALLDTTAAQSLYRDLAMFVAYSLQDNRAMHAMGVKSFASTVSLRQKMGSWARNGRGSRPSTPGGAPTSITKPALTQYEIAILTLKLVLEILGEERSSINAKRFNKAIPTRWLLHLFAETDVRVIELTLSLTCRALIALGSEFKINFADKNSGFTILKLRLKPFWRTTSIWMLSFAMLFGRNVPLDWLSQDFSAFHLVEMLSVDDSLAICHPEMLPVIFTMLEAGMRKVAKDEEKQDELEAHILKTVIQLLGELYDRSSAFRDFTITSKYLQELLFVLFPLLTGTDRLSAETELGSGSDALSFRGQQVRMRPHSNSLGERPPSVRSISPAKGRRTPSPMAANRVQVPRRISSFVLINDGGDRLAVPPAQFKAPMAPKSGGNLKINVTNSLVESLLELTITLFIDQICYRDKFSGIGLFLKVPPGFKEHQAYFESYVLVNALSQLGSHLRLNQRLLVETRVLTNLARYAQHMAEAVSEGWFIDGAQPLLDFTGEILEHLQAPDVASQKAVRLCSQSITMIRVVFLKATLWRLSELNEDANQKHVDEFLTKMTYWQTILFSAENQETLFTKLICYLLYHKLVSGVKSVRLAAARLWRTVLVQKPTETATMLTATMGPDQRHLSTGFMKLISMDDEDFLAWVDQTRSVLDNLFHKSLSKPWDDFVQSENRSAEDTTKHRLSKRRDKLKQWHNEESAADEVINKYETSTSHWRANVHAQERVKLQRALQDQQENVNHLYAAFSKIAVLLHQPCGLLPIEPSRWHLDETEAVNRMRLRIVPDTTEIKQEYQPKRKASRSVSNGAKLAIDTQISRNSDGTSFPMLAAPNTTHLDGANESVEQGTSGRPRSESVSNSQLLEGGFEMVDDPKEDEDGVVEDKNRKIMTSLQRNDQVQQLYNTSRIVGLEACEGLVVVGQKCFYMQDNFFQRSDGEIISVAQAPADERDPYVQLISGKDVGSSKTKHSIGDQETRHWTWAEVLSVSKRRFLLRDVAIEVFFTDGRSYLLTCMSSKVRDDLYSAIVQRAPHVHSTFGLASEDAWRLDTLRNPEEAPKNLGSKFNSLFNNGPANTAMKRWQRGEMSNFQYLMLINTMAGRTFNDLTQYPVFPWVLSDYSSEELDLDDSKSYRDFAKPMGCQSPMREAEYKDRYKQFAEMGDHNAPAFHYGTHYSSAMIVSSYLIRLQPFVQSYLLLQGGAFDHADRLFDSIEKAWLSASKDTMSDVRELTPEFFYLPEFLTNINKYDFGTKQVTGEAVNDVRLPQWAKGDPHIFIAKHRQALESPYVSEHLHDWIDLVFGFKQRGEAAIEATNVFQHLSYGGARDLDKIEDQVERLATIGIIHSFGQTPHQVFQKPHLWRELDKQADQRLDTLAETLTKLPDTVLNISEKVVDFTFSPTQNRLLTSGPCQLNVLPDCDRFMQWGFADHSVRFFSKHSKRLLGLHENSHVGPVTAATFVDSKTLITAGQDSTIGVWKVLTSRDLIELHPKTYLFGHRTAVTVLAASRVFSTLVSASADGQTLIWGLNRYNCIRILLSPGGPAIQAARISNSSGHILLCRGSKALLYTINGQLLVEQQLCDRDEDDILSCAFYEGANEYLERELIFTGHANGLTNIWTLTALSDGKWCLLLVKRMSHGDHFSAKNRSAPGITAVLPVAKAVYTGDEEGNVFSWETVVRHSGVSMRGR</sequence>
<protein>
    <submittedName>
        <fullName evidence="8">Beige 1</fullName>
    </submittedName>
</protein>
<keyword evidence="9" id="KW-1185">Reference proteome</keyword>
<reference evidence="8" key="1">
    <citation type="submission" date="2021-12" db="EMBL/GenBank/DDBJ databases">
        <authorList>
            <person name="Zaccaron A."/>
            <person name="Stergiopoulos I."/>
        </authorList>
    </citation>
    <scope>NUCLEOTIDE SEQUENCE</scope>
    <source>
        <strain evidence="8">Race5_Kim</strain>
    </source>
</reference>
<dbReference type="SUPFAM" id="SSF50978">
    <property type="entry name" value="WD40 repeat-like"/>
    <property type="match status" value="1"/>
</dbReference>
<keyword evidence="2" id="KW-0677">Repeat</keyword>
<dbReference type="PROSITE" id="PS50082">
    <property type="entry name" value="WD_REPEATS_2"/>
    <property type="match status" value="2"/>
</dbReference>
<dbReference type="Gene3D" id="2.130.10.10">
    <property type="entry name" value="YVTN repeat-like/Quinoprotein amine dehydrogenase"/>
    <property type="match status" value="1"/>
</dbReference>
<feature type="compositionally biased region" description="Acidic residues" evidence="5">
    <location>
        <begin position="1673"/>
        <end position="1683"/>
    </location>
</feature>
<reference evidence="8" key="2">
    <citation type="journal article" date="2022" name="Microb. Genom.">
        <title>A chromosome-scale genome assembly of the tomato pathogen Cladosporium fulvum reveals a compartmentalized genome architecture and the presence of a dispensable chromosome.</title>
        <authorList>
            <person name="Zaccaron A.Z."/>
            <person name="Chen L.H."/>
            <person name="Samaras A."/>
            <person name="Stergiopoulos I."/>
        </authorList>
    </citation>
    <scope>NUCLEOTIDE SEQUENCE</scope>
    <source>
        <strain evidence="8">Race5_Kim</strain>
    </source>
</reference>
<dbReference type="InterPro" id="IPR056252">
    <property type="entry name" value="Alfy-like_Arm-like"/>
</dbReference>
<organism evidence="8 9">
    <name type="scientific">Passalora fulva</name>
    <name type="common">Tomato leaf mold</name>
    <name type="synonym">Cladosporium fulvum</name>
    <dbReference type="NCBI Taxonomy" id="5499"/>
    <lineage>
        <taxon>Eukaryota</taxon>
        <taxon>Fungi</taxon>
        <taxon>Dikarya</taxon>
        <taxon>Ascomycota</taxon>
        <taxon>Pezizomycotina</taxon>
        <taxon>Dothideomycetes</taxon>
        <taxon>Dothideomycetidae</taxon>
        <taxon>Mycosphaerellales</taxon>
        <taxon>Mycosphaerellaceae</taxon>
        <taxon>Fulvia</taxon>
    </lineage>
</organism>
<evidence type="ECO:0000313" key="9">
    <source>
        <dbReference type="Proteomes" id="UP000756132"/>
    </source>
</evidence>
<dbReference type="RefSeq" id="XP_047761603.1">
    <property type="nucleotide sequence ID" value="XM_047905532.1"/>
</dbReference>
<feature type="repeat" description="WD" evidence="3">
    <location>
        <begin position="2248"/>
        <end position="2288"/>
    </location>
</feature>
<keyword evidence="4" id="KW-0175">Coiled coil</keyword>
<dbReference type="EMBL" id="CP090167">
    <property type="protein sequence ID" value="UJO17237.1"/>
    <property type="molecule type" value="Genomic_DNA"/>
</dbReference>
<keyword evidence="1 3" id="KW-0853">WD repeat</keyword>
<dbReference type="Pfam" id="PF23295">
    <property type="entry name" value="Arm_4"/>
    <property type="match status" value="1"/>
</dbReference>
<dbReference type="InterPro" id="IPR023362">
    <property type="entry name" value="PH-BEACH_dom"/>
</dbReference>